<evidence type="ECO:0000313" key="1">
    <source>
        <dbReference type="EMBL" id="GBL79478.1"/>
    </source>
</evidence>
<reference evidence="1 2" key="1">
    <citation type="journal article" date="2019" name="Sci. Rep.">
        <title>Orb-weaving spider Araneus ventricosus genome elucidates the spidroin gene catalogue.</title>
        <authorList>
            <person name="Kono N."/>
            <person name="Nakamura H."/>
            <person name="Ohtoshi R."/>
            <person name="Moran D.A.P."/>
            <person name="Shinohara A."/>
            <person name="Yoshida Y."/>
            <person name="Fujiwara M."/>
            <person name="Mori M."/>
            <person name="Tomita M."/>
            <person name="Arakawa K."/>
        </authorList>
    </citation>
    <scope>NUCLEOTIDE SEQUENCE [LARGE SCALE GENOMIC DNA]</scope>
</reference>
<protein>
    <submittedName>
        <fullName evidence="1">Uncharacterized protein</fullName>
    </submittedName>
</protein>
<accession>A0A4Y2AI71</accession>
<proteinExistence type="predicted"/>
<dbReference type="AlphaFoldDB" id="A0A4Y2AI71"/>
<evidence type="ECO:0000313" key="2">
    <source>
        <dbReference type="Proteomes" id="UP000499080"/>
    </source>
</evidence>
<name>A0A4Y2AI71_ARAVE</name>
<keyword evidence="2" id="KW-1185">Reference proteome</keyword>
<dbReference type="EMBL" id="BGPR01000018">
    <property type="protein sequence ID" value="GBL79478.1"/>
    <property type="molecule type" value="Genomic_DNA"/>
</dbReference>
<dbReference type="Proteomes" id="UP000499080">
    <property type="component" value="Unassembled WGS sequence"/>
</dbReference>
<sequence length="97" mass="11299">MKYPFASYYRRREIQGSGEGGCPNIPQISGDFLCIRHPFRQVEDTHRCLNAPSRKQGLDFYSSVIYPLVFTTPWGKRAIAFHSVSLHYSRLEVCRMR</sequence>
<comment type="caution">
    <text evidence="1">The sequence shown here is derived from an EMBL/GenBank/DDBJ whole genome shotgun (WGS) entry which is preliminary data.</text>
</comment>
<gene>
    <name evidence="1" type="ORF">AVEN_92636_1</name>
</gene>
<organism evidence="1 2">
    <name type="scientific">Araneus ventricosus</name>
    <name type="common">Orbweaver spider</name>
    <name type="synonym">Epeira ventricosa</name>
    <dbReference type="NCBI Taxonomy" id="182803"/>
    <lineage>
        <taxon>Eukaryota</taxon>
        <taxon>Metazoa</taxon>
        <taxon>Ecdysozoa</taxon>
        <taxon>Arthropoda</taxon>
        <taxon>Chelicerata</taxon>
        <taxon>Arachnida</taxon>
        <taxon>Araneae</taxon>
        <taxon>Araneomorphae</taxon>
        <taxon>Entelegynae</taxon>
        <taxon>Araneoidea</taxon>
        <taxon>Araneidae</taxon>
        <taxon>Araneus</taxon>
    </lineage>
</organism>